<feature type="compositionally biased region" description="Basic and acidic residues" evidence="1">
    <location>
        <begin position="153"/>
        <end position="165"/>
    </location>
</feature>
<evidence type="ECO:0000313" key="3">
    <source>
        <dbReference type="Proteomes" id="UP000194933"/>
    </source>
</evidence>
<evidence type="ECO:0000256" key="1">
    <source>
        <dbReference type="SAM" id="MobiDB-lite"/>
    </source>
</evidence>
<dbReference type="EMBL" id="NGMO01000003">
    <property type="protein sequence ID" value="OTP10149.1"/>
    <property type="molecule type" value="Genomic_DNA"/>
</dbReference>
<reference evidence="2 3" key="1">
    <citation type="submission" date="2017-05" db="EMBL/GenBank/DDBJ databases">
        <title>The Genome Sequence of Enterococcus sp. 10A9_DIV0425.</title>
        <authorList>
            <consortium name="The Broad Institute Genomics Platform"/>
            <consortium name="The Broad Institute Genomic Center for Infectious Diseases"/>
            <person name="Earl A."/>
            <person name="Manson A."/>
            <person name="Schwartman J."/>
            <person name="Gilmore M."/>
            <person name="Abouelleil A."/>
            <person name="Cao P."/>
            <person name="Chapman S."/>
            <person name="Cusick C."/>
            <person name="Shea T."/>
            <person name="Young S."/>
            <person name="Neafsey D."/>
            <person name="Nusbaum C."/>
            <person name="Birren B."/>
        </authorList>
    </citation>
    <scope>NUCLEOTIDE SEQUENCE [LARGE SCALE GENOMIC DNA]</scope>
    <source>
        <strain evidence="2 3">10A9_DIV0425</strain>
    </source>
</reference>
<gene>
    <name evidence="2" type="ORF">A5844_001847</name>
</gene>
<dbReference type="Proteomes" id="UP000194933">
    <property type="component" value="Unassembled WGS sequence"/>
</dbReference>
<evidence type="ECO:0000313" key="2">
    <source>
        <dbReference type="EMBL" id="OTP10149.1"/>
    </source>
</evidence>
<organism evidence="2 3">
    <name type="scientific">Candidatus Enterococcus wittei</name>
    <dbReference type="NCBI Taxonomy" id="1987383"/>
    <lineage>
        <taxon>Bacteria</taxon>
        <taxon>Bacillati</taxon>
        <taxon>Bacillota</taxon>
        <taxon>Bacilli</taxon>
        <taxon>Lactobacillales</taxon>
        <taxon>Enterococcaceae</taxon>
        <taxon>Enterococcus</taxon>
    </lineage>
</organism>
<name>A0A242JYF0_9ENTE</name>
<keyword evidence="3" id="KW-1185">Reference proteome</keyword>
<feature type="region of interest" description="Disordered" evidence="1">
    <location>
        <begin position="153"/>
        <end position="193"/>
    </location>
</feature>
<dbReference type="RefSeq" id="WP_244610814.1">
    <property type="nucleotide sequence ID" value="NZ_NGMO01000003.1"/>
</dbReference>
<feature type="compositionally biased region" description="Polar residues" evidence="1">
    <location>
        <begin position="170"/>
        <end position="193"/>
    </location>
</feature>
<sequence>MRKKRPFLFFWLIGFFLLLLLSAAVSGKMTANIAQGQTEKTIASKASLDGFKKEFSTYWWKDYKIAVNYEKGELEIYLPKDKEKNQFINVNDVLSAISIRQVQHGDKNLTVLLLTGAEEKVACLKNGEVLTSYSDKVNADVIKERLNEWKKTREKVEEVEEKSTEKPASLQETNPSVIESTGTSEEIDTQNAY</sequence>
<protein>
    <submittedName>
        <fullName evidence="2">Uncharacterized protein</fullName>
    </submittedName>
</protein>
<proteinExistence type="predicted"/>
<accession>A0A242JYF0</accession>
<dbReference type="AlphaFoldDB" id="A0A242JYF0"/>
<comment type="caution">
    <text evidence="2">The sequence shown here is derived from an EMBL/GenBank/DDBJ whole genome shotgun (WGS) entry which is preliminary data.</text>
</comment>